<keyword evidence="1" id="KW-0732">Signal</keyword>
<feature type="chain" id="PRO_5043510527" evidence="1">
    <location>
        <begin position="26"/>
        <end position="150"/>
    </location>
</feature>
<evidence type="ECO:0000313" key="3">
    <source>
        <dbReference type="EMBL" id="MDO6453720.1"/>
    </source>
</evidence>
<dbReference type="EMBL" id="JAUOPG010000005">
    <property type="protein sequence ID" value="MDO6453720.1"/>
    <property type="molecule type" value="Genomic_DNA"/>
</dbReference>
<proteinExistence type="predicted"/>
<name>A0AAW7XLL7_9GAMM</name>
<dbReference type="AlphaFoldDB" id="A0AAW7XLL7"/>
<feature type="domain" description="DUF4426" evidence="2">
    <location>
        <begin position="31"/>
        <end position="150"/>
    </location>
</feature>
<dbReference type="Pfam" id="PF14467">
    <property type="entry name" value="DUF4426"/>
    <property type="match status" value="1"/>
</dbReference>
<evidence type="ECO:0000313" key="4">
    <source>
        <dbReference type="Proteomes" id="UP001169862"/>
    </source>
</evidence>
<organism evidence="3 4">
    <name type="scientific">Neptunomonas phycophila</name>
    <dbReference type="NCBI Taxonomy" id="1572645"/>
    <lineage>
        <taxon>Bacteria</taxon>
        <taxon>Pseudomonadati</taxon>
        <taxon>Pseudomonadota</taxon>
        <taxon>Gammaproteobacteria</taxon>
        <taxon>Oceanospirillales</taxon>
        <taxon>Oceanospirillaceae</taxon>
        <taxon>Neptunomonas</taxon>
    </lineage>
</organism>
<feature type="signal peptide" evidence="1">
    <location>
        <begin position="1"/>
        <end position="25"/>
    </location>
</feature>
<comment type="caution">
    <text evidence="3">The sequence shown here is derived from an EMBL/GenBank/DDBJ whole genome shotgun (WGS) entry which is preliminary data.</text>
</comment>
<dbReference type="InterPro" id="IPR025218">
    <property type="entry name" value="DUF4426"/>
</dbReference>
<reference evidence="3" key="1">
    <citation type="submission" date="2023-07" db="EMBL/GenBank/DDBJ databases">
        <title>Genome content predicts the carbon catabolic preferences of heterotrophic bacteria.</title>
        <authorList>
            <person name="Gralka M."/>
        </authorList>
    </citation>
    <scope>NUCLEOTIDE SEQUENCE</scope>
    <source>
        <strain evidence="3">I2M16</strain>
    </source>
</reference>
<dbReference type="RefSeq" id="WP_075179210.1">
    <property type="nucleotide sequence ID" value="NZ_JAUOPG010000005.1"/>
</dbReference>
<dbReference type="Gene3D" id="2.60.40.3340">
    <property type="entry name" value="Domain of unknown function DUF4426"/>
    <property type="match status" value="1"/>
</dbReference>
<protein>
    <submittedName>
        <fullName evidence="3">DUF4426 domain-containing protein</fullName>
    </submittedName>
</protein>
<evidence type="ECO:0000256" key="1">
    <source>
        <dbReference type="SAM" id="SignalP"/>
    </source>
</evidence>
<sequence length="150" mass="16897">MKKMMTYLTLALTVVISSVMPTAQAEQTIETEQYIIHYNAFNSTFIAPEVAQANNIVRSKYSAMLNIAVMKKDANAEPKPVKALINGEVTNRLQQLQALRFSLINEGDAVYYLTSFTFADADTLDFTITVQPDPNKEAITLRFDQQFFTD</sequence>
<evidence type="ECO:0000259" key="2">
    <source>
        <dbReference type="Pfam" id="PF14467"/>
    </source>
</evidence>
<accession>A0AAW7XLL7</accession>
<gene>
    <name evidence="3" type="ORF">Q4490_09085</name>
</gene>
<dbReference type="Proteomes" id="UP001169862">
    <property type="component" value="Unassembled WGS sequence"/>
</dbReference>